<evidence type="ECO:0000313" key="10">
    <source>
        <dbReference type="Proteomes" id="UP001177769"/>
    </source>
</evidence>
<dbReference type="GO" id="GO:0016829">
    <property type="term" value="F:lyase activity"/>
    <property type="evidence" value="ECO:0007669"/>
    <property type="project" value="UniProtKB-KW"/>
</dbReference>
<evidence type="ECO:0000256" key="1">
    <source>
        <dbReference type="ARBA" id="ARBA00008136"/>
    </source>
</evidence>
<dbReference type="InterPro" id="IPR036590">
    <property type="entry name" value="SRAP-like"/>
</dbReference>
<evidence type="ECO:0000256" key="3">
    <source>
        <dbReference type="ARBA" id="ARBA00022763"/>
    </source>
</evidence>
<evidence type="ECO:0000256" key="4">
    <source>
        <dbReference type="ARBA" id="ARBA00022801"/>
    </source>
</evidence>
<keyword evidence="5" id="KW-0190">Covalent protein-DNA linkage</keyword>
<sequence>MCNLYHVSPKAQIATHFRSIVPDQYDEVAVGPFGTGPFVRSAGDGLECVLGQWGMIRPGAPARIELKKVKPVPGRKPLAPRPRSTNNARIETIASKQTFRDAWRSGKRCLIPAAWYQEPNWETGKNIWWRLQRADGMPWALAGLWSEWVDHVTGEVVPNYTMITTNCDGHPLLGRLHKPDLTLPADAQDKRSVIHVDPAYWQRWLSGGEDEALALIRPQPSEVFDLADARRTDEALAHAQKTVPQTLL</sequence>
<dbReference type="PANTHER" id="PTHR13604">
    <property type="entry name" value="DC12-RELATED"/>
    <property type="match status" value="1"/>
</dbReference>
<evidence type="ECO:0000256" key="6">
    <source>
        <dbReference type="ARBA" id="ARBA00023125"/>
    </source>
</evidence>
<proteinExistence type="inferred from homology"/>
<reference evidence="9" key="1">
    <citation type="submission" date="2023-01" db="EMBL/GenBank/DDBJ databases">
        <title>Whole genome sequence of Paucibacter sp. S2-9 isolated from pond sediment.</title>
        <authorList>
            <person name="Jung J.Y."/>
        </authorList>
    </citation>
    <scope>NUCLEOTIDE SEQUENCE</scope>
    <source>
        <strain evidence="9">S2-9</strain>
    </source>
</reference>
<organism evidence="9 10">
    <name type="scientific">Paucibacter sediminis</name>
    <dbReference type="NCBI Taxonomy" id="3019553"/>
    <lineage>
        <taxon>Bacteria</taxon>
        <taxon>Pseudomonadati</taxon>
        <taxon>Pseudomonadota</taxon>
        <taxon>Betaproteobacteria</taxon>
        <taxon>Burkholderiales</taxon>
        <taxon>Sphaerotilaceae</taxon>
        <taxon>Roseateles</taxon>
    </lineage>
</organism>
<dbReference type="AlphaFoldDB" id="A0AA95NAH0"/>
<dbReference type="GO" id="GO:0006508">
    <property type="term" value="P:proteolysis"/>
    <property type="evidence" value="ECO:0007669"/>
    <property type="project" value="UniProtKB-KW"/>
</dbReference>
<keyword evidence="6" id="KW-0238">DNA-binding</keyword>
<dbReference type="Gene3D" id="3.90.1680.10">
    <property type="entry name" value="SOS response associated peptidase-like"/>
    <property type="match status" value="1"/>
</dbReference>
<keyword evidence="4 8" id="KW-0378">Hydrolase</keyword>
<dbReference type="EC" id="3.4.-.-" evidence="8"/>
<dbReference type="PANTHER" id="PTHR13604:SF0">
    <property type="entry name" value="ABASIC SITE PROCESSING PROTEIN HMCES"/>
    <property type="match status" value="1"/>
</dbReference>
<dbReference type="GO" id="GO:0008233">
    <property type="term" value="F:peptidase activity"/>
    <property type="evidence" value="ECO:0007669"/>
    <property type="project" value="UniProtKB-KW"/>
</dbReference>
<dbReference type="InterPro" id="IPR003738">
    <property type="entry name" value="SRAP"/>
</dbReference>
<dbReference type="GO" id="GO:0003697">
    <property type="term" value="F:single-stranded DNA binding"/>
    <property type="evidence" value="ECO:0007669"/>
    <property type="project" value="InterPro"/>
</dbReference>
<evidence type="ECO:0000313" key="9">
    <source>
        <dbReference type="EMBL" id="WIT10465.1"/>
    </source>
</evidence>
<evidence type="ECO:0000256" key="8">
    <source>
        <dbReference type="RuleBase" id="RU364100"/>
    </source>
</evidence>
<dbReference type="KEGG" id="pais:PFX98_16295"/>
<dbReference type="EMBL" id="CP116346">
    <property type="protein sequence ID" value="WIT10465.1"/>
    <property type="molecule type" value="Genomic_DNA"/>
</dbReference>
<dbReference type="RefSeq" id="WP_285231533.1">
    <property type="nucleotide sequence ID" value="NZ_CP116346.1"/>
</dbReference>
<dbReference type="GO" id="GO:0106300">
    <property type="term" value="P:protein-DNA covalent cross-linking repair"/>
    <property type="evidence" value="ECO:0007669"/>
    <property type="project" value="InterPro"/>
</dbReference>
<gene>
    <name evidence="9" type="ORF">PFX98_16295</name>
</gene>
<comment type="similarity">
    <text evidence="1 8">Belongs to the SOS response-associated peptidase family.</text>
</comment>
<evidence type="ECO:0000256" key="7">
    <source>
        <dbReference type="ARBA" id="ARBA00023239"/>
    </source>
</evidence>
<dbReference type="SUPFAM" id="SSF143081">
    <property type="entry name" value="BB1717-like"/>
    <property type="match status" value="1"/>
</dbReference>
<keyword evidence="10" id="KW-1185">Reference proteome</keyword>
<protein>
    <recommendedName>
        <fullName evidence="8">Abasic site processing protein</fullName>
        <ecNumber evidence="8">3.4.-.-</ecNumber>
    </recommendedName>
</protein>
<name>A0AA95NAH0_9BURK</name>
<evidence type="ECO:0000256" key="2">
    <source>
        <dbReference type="ARBA" id="ARBA00022670"/>
    </source>
</evidence>
<keyword evidence="3" id="KW-0227">DNA damage</keyword>
<dbReference type="Proteomes" id="UP001177769">
    <property type="component" value="Chromosome"/>
</dbReference>
<accession>A0AA95NAH0</accession>
<keyword evidence="2 8" id="KW-0645">Protease</keyword>
<evidence type="ECO:0000256" key="5">
    <source>
        <dbReference type="ARBA" id="ARBA00023124"/>
    </source>
</evidence>
<dbReference type="Pfam" id="PF02586">
    <property type="entry name" value="SRAP"/>
    <property type="match status" value="1"/>
</dbReference>
<keyword evidence="7" id="KW-0456">Lyase</keyword>